<dbReference type="EMBL" id="VYZN01000009">
    <property type="protein sequence ID" value="KAE9543212.1"/>
    <property type="molecule type" value="Genomic_DNA"/>
</dbReference>
<evidence type="ECO:0000313" key="1">
    <source>
        <dbReference type="EMBL" id="KAE9543212.1"/>
    </source>
</evidence>
<dbReference type="AlphaFoldDB" id="A0A6G0U4K3"/>
<protein>
    <submittedName>
        <fullName evidence="1">Uncharacterized protein</fullName>
    </submittedName>
</protein>
<sequence length="209" mass="25293">MDNTYHLFTFCYKIKLDLKQRIIVLQLIYVCLIQHYLLQQTLVTAKQQRNVTDAERYAYTRRYSPNIQEKKVKFSMDIYKIYLSFEFRIKLFLVVMKTEFTENNNENNPNGNTSKTAYGARSIDLDGKSSCVWYWTGEFYDSQRSQPRIKLPVVDYLMRNFVFNFQNNIYKQMILIFIVHSYSNIYVLHRYSCDWVAHEPFESGLYRYR</sequence>
<proteinExistence type="predicted"/>
<name>A0A6G0U4K3_APHGL</name>
<comment type="caution">
    <text evidence="1">The sequence shown here is derived from an EMBL/GenBank/DDBJ whole genome shotgun (WGS) entry which is preliminary data.</text>
</comment>
<organism evidence="1 2">
    <name type="scientific">Aphis glycines</name>
    <name type="common">Soybean aphid</name>
    <dbReference type="NCBI Taxonomy" id="307491"/>
    <lineage>
        <taxon>Eukaryota</taxon>
        <taxon>Metazoa</taxon>
        <taxon>Ecdysozoa</taxon>
        <taxon>Arthropoda</taxon>
        <taxon>Hexapoda</taxon>
        <taxon>Insecta</taxon>
        <taxon>Pterygota</taxon>
        <taxon>Neoptera</taxon>
        <taxon>Paraneoptera</taxon>
        <taxon>Hemiptera</taxon>
        <taxon>Sternorrhyncha</taxon>
        <taxon>Aphidomorpha</taxon>
        <taxon>Aphidoidea</taxon>
        <taxon>Aphididae</taxon>
        <taxon>Aphidini</taxon>
        <taxon>Aphis</taxon>
        <taxon>Aphis</taxon>
    </lineage>
</organism>
<evidence type="ECO:0000313" key="2">
    <source>
        <dbReference type="Proteomes" id="UP000475862"/>
    </source>
</evidence>
<dbReference type="Proteomes" id="UP000475862">
    <property type="component" value="Unassembled WGS sequence"/>
</dbReference>
<gene>
    <name evidence="1" type="ORF">AGLY_003123</name>
</gene>
<keyword evidence="2" id="KW-1185">Reference proteome</keyword>
<reference evidence="1 2" key="1">
    <citation type="submission" date="2019-08" db="EMBL/GenBank/DDBJ databases">
        <title>The genome of the soybean aphid Biotype 1, its phylome, world population structure and adaptation to the North American continent.</title>
        <authorList>
            <person name="Giordano R."/>
            <person name="Donthu R.K."/>
            <person name="Hernandez A.G."/>
            <person name="Wright C.L."/>
            <person name="Zimin A.V."/>
        </authorList>
    </citation>
    <scope>NUCLEOTIDE SEQUENCE [LARGE SCALE GENOMIC DNA]</scope>
    <source>
        <tissue evidence="1">Whole aphids</tissue>
    </source>
</reference>
<accession>A0A6G0U4K3</accession>